<evidence type="ECO:0000313" key="2">
    <source>
        <dbReference type="Proteomes" id="UP000659388"/>
    </source>
</evidence>
<proteinExistence type="predicted"/>
<dbReference type="RefSeq" id="WP_202244428.1">
    <property type="nucleotide sequence ID" value="NZ_JAESIY010000005.1"/>
</dbReference>
<dbReference type="AlphaFoldDB" id="A0A937F579"/>
<name>A0A937F579_9BACT</name>
<organism evidence="1 2">
    <name type="scientific">Fulvivirga sediminis</name>
    <dbReference type="NCBI Taxonomy" id="2803949"/>
    <lineage>
        <taxon>Bacteria</taxon>
        <taxon>Pseudomonadati</taxon>
        <taxon>Bacteroidota</taxon>
        <taxon>Cytophagia</taxon>
        <taxon>Cytophagales</taxon>
        <taxon>Fulvivirgaceae</taxon>
        <taxon>Fulvivirga</taxon>
    </lineage>
</organism>
<evidence type="ECO:0000313" key="1">
    <source>
        <dbReference type="EMBL" id="MBL3656642.1"/>
    </source>
</evidence>
<comment type="caution">
    <text evidence="1">The sequence shown here is derived from an EMBL/GenBank/DDBJ whole genome shotgun (WGS) entry which is preliminary data.</text>
</comment>
<dbReference type="Proteomes" id="UP000659388">
    <property type="component" value="Unassembled WGS sequence"/>
</dbReference>
<protein>
    <recommendedName>
        <fullName evidence="3">Tetratricopeptide repeat protein</fullName>
    </recommendedName>
</protein>
<sequence length="290" mass="33523">MKYIIHILFLIVSFGAFGQSNPLSSALRLYQEGQLEEAKQLIDSALQEEVNQSQMVAYYIKGFIYKDIFKNNPTAANKNLRAQAIQCFFQVIRMDEEGRYLAETKQSIKYLTSTYYNDAMVMIQAERFEDAINSYYKFDSLAEILPDSSLVTDSARDQFYLALGIGYADEDVQQKGSVYFDKAENAFKIVLANDSLNEVANYSLGVLYYNEAVNRILELNFDEELDEFDKFEDDTIELFKKALPYMQNAYEQDPEDENVIEGLAGIHHGLRDFDNYERYMKELKALRKDG</sequence>
<dbReference type="Gene3D" id="1.25.40.10">
    <property type="entry name" value="Tetratricopeptide repeat domain"/>
    <property type="match status" value="2"/>
</dbReference>
<evidence type="ECO:0008006" key="3">
    <source>
        <dbReference type="Google" id="ProtNLM"/>
    </source>
</evidence>
<gene>
    <name evidence="1" type="ORF">JL102_10895</name>
</gene>
<keyword evidence="2" id="KW-1185">Reference proteome</keyword>
<dbReference type="InterPro" id="IPR011990">
    <property type="entry name" value="TPR-like_helical_dom_sf"/>
</dbReference>
<reference evidence="1" key="1">
    <citation type="submission" date="2021-01" db="EMBL/GenBank/DDBJ databases">
        <title>Fulvivirga kasyanovii gen. nov., sp nov., a novel member of the phylum Bacteroidetes isolated from seawater in a mussel farm.</title>
        <authorList>
            <person name="Zhao L.-H."/>
            <person name="Wang Z.-J."/>
        </authorList>
    </citation>
    <scope>NUCLEOTIDE SEQUENCE</scope>
    <source>
        <strain evidence="1">2943</strain>
    </source>
</reference>
<dbReference type="EMBL" id="JAESIY010000005">
    <property type="protein sequence ID" value="MBL3656642.1"/>
    <property type="molecule type" value="Genomic_DNA"/>
</dbReference>
<dbReference type="SUPFAM" id="SSF48452">
    <property type="entry name" value="TPR-like"/>
    <property type="match status" value="2"/>
</dbReference>
<accession>A0A937F579</accession>